<sequence>MLPYGTQELKHVHIARQTSNGVSWKQIAIGASLAAAGIGYAATMHSMVSSQATALQELRAQMSTLSAHPNKHIKEAKQESNSIGFKPLPHKFAVDNVTPRKTQDFRGTCWDFATISVLEYSYRQQGIAHGWLTPDSYVALSEQAYGADLLQFCTTKDKSKCYLTAVQNTTEGGWIEEFSLVSQDVAVFPEAICPYIPEPGNDTVCPGLTAPNRTSNPLKVTVNQLKEYFDVQDIKAALVEKNRAMGFSTTMATLTHYIPCVGELTSDPRCDVKSNECTLCPPGIPTTCCLTATGGEDYNMDGEFITHYGMEAEGGHAMTIVGYNDEYRTKDGYTGGYILKNSWWDGVDPPLGPAHARGSHSIRYFLQEISEYEERFNCPNSASPYNWYQCEGTEGVIHENLDAGVIRIPLNETLIPKDICLSEDTRRDAESSIAPLHLECIEKTPKFCNKNATYFTRNMTEVGDRFQKMCFFEYQVNGTSSDICLPPMLTMDIAHVFQPVEKRENNPDVCGFYFYPYEKQRAGAQLGWEVSVDDLEVTWAPQSYLANAHRFPHLDYTWINQSTKVQNPAPIQGPIPVYVQRDEL</sequence>
<dbReference type="InterPro" id="IPR038765">
    <property type="entry name" value="Papain-like_cys_pep_sf"/>
</dbReference>
<dbReference type="AlphaFoldDB" id="A0A1W0A5L9"/>
<proteinExistence type="predicted"/>
<dbReference type="CDD" id="cd02619">
    <property type="entry name" value="Peptidase_C1"/>
    <property type="match status" value="1"/>
</dbReference>
<dbReference type="InterPro" id="IPR025660">
    <property type="entry name" value="Pept_his_AS"/>
</dbReference>
<gene>
    <name evidence="1" type="ORF">THRCLA_02360</name>
</gene>
<accession>A0A1W0A5L9</accession>
<name>A0A1W0A5L9_9STRA</name>
<dbReference type="OrthoDB" id="25576at2759"/>
<evidence type="ECO:0000313" key="2">
    <source>
        <dbReference type="Proteomes" id="UP000243217"/>
    </source>
</evidence>
<dbReference type="PANTHER" id="PTHR35899">
    <property type="entry name" value="PAPAIN FAMILY CYSTEINE PROTEASE DOMAIN CONTAINING PROTEIN"/>
    <property type="match status" value="1"/>
</dbReference>
<dbReference type="EMBL" id="JNBS01000447">
    <property type="protein sequence ID" value="OQS05545.1"/>
    <property type="molecule type" value="Genomic_DNA"/>
</dbReference>
<protein>
    <submittedName>
        <fullName evidence="1">Uncharacterized protein</fullName>
    </submittedName>
</protein>
<dbReference type="Gene3D" id="3.90.70.10">
    <property type="entry name" value="Cysteine proteinases"/>
    <property type="match status" value="1"/>
</dbReference>
<keyword evidence="2" id="KW-1185">Reference proteome</keyword>
<evidence type="ECO:0000313" key="1">
    <source>
        <dbReference type="EMBL" id="OQS05545.1"/>
    </source>
</evidence>
<dbReference type="SUPFAM" id="SSF54001">
    <property type="entry name" value="Cysteine proteinases"/>
    <property type="match status" value="1"/>
</dbReference>
<reference evidence="1 2" key="1">
    <citation type="journal article" date="2014" name="Genome Biol. Evol.">
        <title>The secreted proteins of Achlya hypogyna and Thraustotheca clavata identify the ancestral oomycete secretome and reveal gene acquisitions by horizontal gene transfer.</title>
        <authorList>
            <person name="Misner I."/>
            <person name="Blouin N."/>
            <person name="Leonard G."/>
            <person name="Richards T.A."/>
            <person name="Lane C.E."/>
        </authorList>
    </citation>
    <scope>NUCLEOTIDE SEQUENCE [LARGE SCALE GENOMIC DNA]</scope>
    <source>
        <strain evidence="1 2">ATCC 34112</strain>
    </source>
</reference>
<comment type="caution">
    <text evidence="1">The sequence shown here is derived from an EMBL/GenBank/DDBJ whole genome shotgun (WGS) entry which is preliminary data.</text>
</comment>
<dbReference type="PROSITE" id="PS00639">
    <property type="entry name" value="THIOL_PROTEASE_HIS"/>
    <property type="match status" value="1"/>
</dbReference>
<dbReference type="PANTHER" id="PTHR35899:SF1">
    <property type="entry name" value="PEPTIDASE C1A PAPAIN C-TERMINAL DOMAIN-CONTAINING PROTEIN"/>
    <property type="match status" value="1"/>
</dbReference>
<organism evidence="1 2">
    <name type="scientific">Thraustotheca clavata</name>
    <dbReference type="NCBI Taxonomy" id="74557"/>
    <lineage>
        <taxon>Eukaryota</taxon>
        <taxon>Sar</taxon>
        <taxon>Stramenopiles</taxon>
        <taxon>Oomycota</taxon>
        <taxon>Saprolegniomycetes</taxon>
        <taxon>Saprolegniales</taxon>
        <taxon>Achlyaceae</taxon>
        <taxon>Thraustotheca</taxon>
    </lineage>
</organism>
<dbReference type="Proteomes" id="UP000243217">
    <property type="component" value="Unassembled WGS sequence"/>
</dbReference>